<evidence type="ECO:0000256" key="6">
    <source>
        <dbReference type="ARBA" id="ARBA00022692"/>
    </source>
</evidence>
<dbReference type="InterPro" id="IPR008972">
    <property type="entry name" value="Cupredoxin"/>
</dbReference>
<dbReference type="EMBL" id="DRWN01000063">
    <property type="protein sequence ID" value="HHK68972.1"/>
    <property type="molecule type" value="Genomic_DNA"/>
</dbReference>
<evidence type="ECO:0000256" key="5">
    <source>
        <dbReference type="ARBA" id="ARBA00022660"/>
    </source>
</evidence>
<evidence type="ECO:0000256" key="2">
    <source>
        <dbReference type="ARBA" id="ARBA00007866"/>
    </source>
</evidence>
<dbReference type="GO" id="GO:0016020">
    <property type="term" value="C:membrane"/>
    <property type="evidence" value="ECO:0007669"/>
    <property type="project" value="UniProtKB-SubCell"/>
</dbReference>
<evidence type="ECO:0000256" key="1">
    <source>
        <dbReference type="ARBA" id="ARBA00004141"/>
    </source>
</evidence>
<dbReference type="PANTHER" id="PTHR22888:SF9">
    <property type="entry name" value="CYTOCHROME C OXIDASE SUBUNIT 2"/>
    <property type="match status" value="1"/>
</dbReference>
<evidence type="ECO:0000256" key="8">
    <source>
        <dbReference type="ARBA" id="ARBA00022967"/>
    </source>
</evidence>
<evidence type="ECO:0000256" key="9">
    <source>
        <dbReference type="ARBA" id="ARBA00022982"/>
    </source>
</evidence>
<dbReference type="InterPro" id="IPR045187">
    <property type="entry name" value="CcO_II"/>
</dbReference>
<dbReference type="EC" id="7.1.1.9" evidence="3"/>
<keyword evidence="5" id="KW-0679">Respiratory chain</keyword>
<gene>
    <name evidence="15" type="primary">coxB</name>
    <name evidence="15" type="ORF">ENM11_07480</name>
</gene>
<dbReference type="PANTHER" id="PTHR22888">
    <property type="entry name" value="CYTOCHROME C OXIDASE, SUBUNIT II"/>
    <property type="match status" value="1"/>
</dbReference>
<keyword evidence="6 13" id="KW-0812">Transmembrane</keyword>
<keyword evidence="7" id="KW-0479">Metal-binding</keyword>
<keyword evidence="12 13" id="KW-0472">Membrane</keyword>
<evidence type="ECO:0000256" key="4">
    <source>
        <dbReference type="ARBA" id="ARBA00022448"/>
    </source>
</evidence>
<dbReference type="Gene3D" id="2.60.40.420">
    <property type="entry name" value="Cupredoxins - blue copper proteins"/>
    <property type="match status" value="1"/>
</dbReference>
<comment type="similarity">
    <text evidence="2">Belongs to the cytochrome c oxidase subunit 2 family.</text>
</comment>
<dbReference type="Pfam" id="PF00116">
    <property type="entry name" value="COX2"/>
    <property type="match status" value="1"/>
</dbReference>
<keyword evidence="9" id="KW-0249">Electron transport</keyword>
<evidence type="ECO:0000256" key="13">
    <source>
        <dbReference type="SAM" id="Phobius"/>
    </source>
</evidence>
<keyword evidence="4" id="KW-0813">Transport</keyword>
<dbReference type="PROSITE" id="PS50857">
    <property type="entry name" value="COX2_CUA"/>
    <property type="match status" value="1"/>
</dbReference>
<dbReference type="Gene3D" id="1.10.287.90">
    <property type="match status" value="1"/>
</dbReference>
<dbReference type="InterPro" id="IPR001505">
    <property type="entry name" value="Copper_CuA"/>
</dbReference>
<comment type="caution">
    <text evidence="15">The sequence shown here is derived from an EMBL/GenBank/DDBJ whole genome shotgun (WGS) entry which is preliminary data.</text>
</comment>
<dbReference type="GO" id="GO:0004129">
    <property type="term" value="F:cytochrome-c oxidase activity"/>
    <property type="evidence" value="ECO:0007669"/>
    <property type="project" value="UniProtKB-EC"/>
</dbReference>
<dbReference type="AlphaFoldDB" id="A0A7C5QF69"/>
<dbReference type="GO" id="GO:0005507">
    <property type="term" value="F:copper ion binding"/>
    <property type="evidence" value="ECO:0007669"/>
    <property type="project" value="InterPro"/>
</dbReference>
<protein>
    <recommendedName>
        <fullName evidence="3">cytochrome-c oxidase</fullName>
        <ecNumber evidence="3">7.1.1.9</ecNumber>
    </recommendedName>
</protein>
<feature type="transmembrane region" description="Helical" evidence="13">
    <location>
        <begin position="67"/>
        <end position="90"/>
    </location>
</feature>
<reference evidence="15" key="1">
    <citation type="journal article" date="2020" name="mSystems">
        <title>Genome- and Community-Level Interaction Insights into Carbon Utilization and Element Cycling Functions of Hydrothermarchaeota in Hydrothermal Sediment.</title>
        <authorList>
            <person name="Zhou Z."/>
            <person name="Liu Y."/>
            <person name="Xu W."/>
            <person name="Pan J."/>
            <person name="Luo Z.H."/>
            <person name="Li M."/>
        </authorList>
    </citation>
    <scope>NUCLEOTIDE SEQUENCE [LARGE SCALE GENOMIC DNA]</scope>
    <source>
        <strain evidence="15">SpSt-1056</strain>
    </source>
</reference>
<keyword evidence="10 13" id="KW-1133">Transmembrane helix</keyword>
<evidence type="ECO:0000256" key="11">
    <source>
        <dbReference type="ARBA" id="ARBA00023008"/>
    </source>
</evidence>
<organism evidence="15">
    <name type="scientific">Caldiarchaeum subterraneum</name>
    <dbReference type="NCBI Taxonomy" id="311458"/>
    <lineage>
        <taxon>Archaea</taxon>
        <taxon>Nitrososphaerota</taxon>
        <taxon>Candidatus Caldarchaeales</taxon>
        <taxon>Candidatus Caldarchaeaceae</taxon>
        <taxon>Candidatus Caldarchaeum</taxon>
    </lineage>
</organism>
<dbReference type="InterPro" id="IPR014222">
    <property type="entry name" value="Cyt_c_oxidase_su2"/>
</dbReference>
<sequence length="248" mass="26867">MANPYELSPISQTWQSLFDLYLTIGTVTGAVVIGLMVYALFKYRSRREVPEPADAIKPGRLPAERGTIGAALILTVIVAGILFVVSFGTMQASEFFEKAPTGPGSTSGSVLFVGMWGVLCGQAPPQLVAALPKDGSVMVVKVEGFQWGWKFIYPNGRETVNEAVIPAGKIVVFEITSSDVFHKFHMPQFKTGVDAIPGKVNNLWMTSQLLGEYLVQCYELCGGGHAYMKAKISVVSEQAFKSWYGSGV</sequence>
<evidence type="ECO:0000256" key="3">
    <source>
        <dbReference type="ARBA" id="ARBA00012949"/>
    </source>
</evidence>
<comment type="subcellular location">
    <subcellularLocation>
        <location evidence="1">Membrane</location>
        <topology evidence="1">Multi-pass membrane protein</topology>
    </subcellularLocation>
</comment>
<dbReference type="InterPro" id="IPR002429">
    <property type="entry name" value="CcO_II-like_C"/>
</dbReference>
<evidence type="ECO:0000259" key="14">
    <source>
        <dbReference type="PROSITE" id="PS50857"/>
    </source>
</evidence>
<evidence type="ECO:0000256" key="12">
    <source>
        <dbReference type="ARBA" id="ARBA00023136"/>
    </source>
</evidence>
<dbReference type="GO" id="GO:0016491">
    <property type="term" value="F:oxidoreductase activity"/>
    <property type="evidence" value="ECO:0007669"/>
    <property type="project" value="UniProtKB-KW"/>
</dbReference>
<dbReference type="GO" id="GO:0042773">
    <property type="term" value="P:ATP synthesis coupled electron transport"/>
    <property type="evidence" value="ECO:0007669"/>
    <property type="project" value="TreeGrafter"/>
</dbReference>
<dbReference type="InterPro" id="IPR036257">
    <property type="entry name" value="Cyt_c_oxidase_su2_TM_sf"/>
</dbReference>
<keyword evidence="15" id="KW-0560">Oxidoreductase</keyword>
<feature type="domain" description="Cytochrome oxidase subunit II copper A binding" evidence="14">
    <location>
        <begin position="135"/>
        <end position="246"/>
    </location>
</feature>
<keyword evidence="11" id="KW-0186">Copper</keyword>
<dbReference type="SUPFAM" id="SSF49503">
    <property type="entry name" value="Cupredoxins"/>
    <property type="match status" value="1"/>
</dbReference>
<name>A0A7C5QF69_CALS0</name>
<evidence type="ECO:0000313" key="15">
    <source>
        <dbReference type="EMBL" id="HHK68972.1"/>
    </source>
</evidence>
<dbReference type="NCBIfam" id="TIGR02866">
    <property type="entry name" value="CoxB"/>
    <property type="match status" value="1"/>
</dbReference>
<evidence type="ECO:0000256" key="10">
    <source>
        <dbReference type="ARBA" id="ARBA00022989"/>
    </source>
</evidence>
<accession>A0A7C5QF69</accession>
<proteinExistence type="inferred from homology"/>
<keyword evidence="8" id="KW-1278">Translocase</keyword>
<evidence type="ECO:0000256" key="7">
    <source>
        <dbReference type="ARBA" id="ARBA00022723"/>
    </source>
</evidence>
<dbReference type="PROSITE" id="PS00078">
    <property type="entry name" value="COX2"/>
    <property type="match status" value="1"/>
</dbReference>
<feature type="transmembrane region" description="Helical" evidence="13">
    <location>
        <begin position="20"/>
        <end position="41"/>
    </location>
</feature>